<feature type="signal peptide" evidence="1">
    <location>
        <begin position="1"/>
        <end position="23"/>
    </location>
</feature>
<organism evidence="2 3">
    <name type="scientific">Maribellus comscasis</name>
    <dbReference type="NCBI Taxonomy" id="2681766"/>
    <lineage>
        <taxon>Bacteria</taxon>
        <taxon>Pseudomonadati</taxon>
        <taxon>Bacteroidota</taxon>
        <taxon>Bacteroidia</taxon>
        <taxon>Marinilabiliales</taxon>
        <taxon>Prolixibacteraceae</taxon>
        <taxon>Maribellus</taxon>
    </lineage>
</organism>
<sequence>MKKLSLVSFLIISLFVVSVSAHATGMRKEFRDYEISTVDDIFMSKKIQQVWTISYDSNELPVTVMKRKTLEGVEYVVHSKYFDVSYASTSDGFGAKEIRNSWRHVPKKISNAVLSGDEMKRQEVITPNKVTDETALGLIASYLPMLVNDDYTHLLN</sequence>
<evidence type="ECO:0000256" key="1">
    <source>
        <dbReference type="SAM" id="SignalP"/>
    </source>
</evidence>
<accession>A0A6I6K120</accession>
<dbReference type="KEGG" id="mcos:GM418_26730"/>
<keyword evidence="1" id="KW-0732">Signal</keyword>
<proteinExistence type="predicted"/>
<evidence type="ECO:0000313" key="2">
    <source>
        <dbReference type="EMBL" id="QGY47128.1"/>
    </source>
</evidence>
<name>A0A6I6K120_9BACT</name>
<keyword evidence="3" id="KW-1185">Reference proteome</keyword>
<protein>
    <submittedName>
        <fullName evidence="2">Uncharacterized protein</fullName>
    </submittedName>
</protein>
<gene>
    <name evidence="2" type="ORF">GM418_26730</name>
</gene>
<evidence type="ECO:0000313" key="3">
    <source>
        <dbReference type="Proteomes" id="UP000428260"/>
    </source>
</evidence>
<dbReference type="Proteomes" id="UP000428260">
    <property type="component" value="Chromosome"/>
</dbReference>
<feature type="chain" id="PRO_5026036917" evidence="1">
    <location>
        <begin position="24"/>
        <end position="156"/>
    </location>
</feature>
<dbReference type="AlphaFoldDB" id="A0A6I6K120"/>
<dbReference type="EMBL" id="CP046401">
    <property type="protein sequence ID" value="QGY47128.1"/>
    <property type="molecule type" value="Genomic_DNA"/>
</dbReference>
<reference evidence="2 3" key="1">
    <citation type="submission" date="2019-11" db="EMBL/GenBank/DDBJ databases">
        <authorList>
            <person name="Zheng R.K."/>
            <person name="Sun C.M."/>
        </authorList>
    </citation>
    <scope>NUCLEOTIDE SEQUENCE [LARGE SCALE GENOMIC DNA]</scope>
    <source>
        <strain evidence="2 3">WC007</strain>
    </source>
</reference>
<dbReference type="RefSeq" id="WP_158870690.1">
    <property type="nucleotide sequence ID" value="NZ_CP046401.1"/>
</dbReference>